<evidence type="ECO:0000313" key="2">
    <source>
        <dbReference type="Proteomes" id="UP000541058"/>
    </source>
</evidence>
<gene>
    <name evidence="1" type="ORF">GX355_05355</name>
</gene>
<accession>A0A7X8C407</accession>
<comment type="caution">
    <text evidence="1">The sequence shown here is derived from an EMBL/GenBank/DDBJ whole genome shotgun (WGS) entry which is preliminary data.</text>
</comment>
<name>A0A7X8C407_9LACT</name>
<dbReference type="AlphaFoldDB" id="A0A7X8C407"/>
<dbReference type="InterPro" id="IPR029465">
    <property type="entry name" value="ATPgrasp_TupA"/>
</dbReference>
<dbReference type="GO" id="GO:0016740">
    <property type="term" value="F:transferase activity"/>
    <property type="evidence" value="ECO:0007669"/>
    <property type="project" value="UniProtKB-KW"/>
</dbReference>
<dbReference type="Pfam" id="PF14305">
    <property type="entry name" value="ATPgrasp_TupA"/>
    <property type="match status" value="1"/>
</dbReference>
<protein>
    <submittedName>
        <fullName evidence="1">Glycosyl transferase</fullName>
    </submittedName>
</protein>
<dbReference type="RefSeq" id="WP_276647846.1">
    <property type="nucleotide sequence ID" value="NZ_JAAYSM010000167.1"/>
</dbReference>
<proteinExistence type="predicted"/>
<dbReference type="EMBL" id="JAAYSM010000167">
    <property type="protein sequence ID" value="NLJ18270.1"/>
    <property type="molecule type" value="Genomic_DNA"/>
</dbReference>
<dbReference type="Proteomes" id="UP000541058">
    <property type="component" value="Unassembled WGS sequence"/>
</dbReference>
<sequence>MKKGIKRRLLQNNTIALLNDKVKEFYYKNLVTDEQLIKRQFKDELNRDVELENPTKFNDKLQWLKLNWYDPVAVKCADKYEVREIVKERIGEQYLNTLIAVYEDVDDIDIDKLPEKFVLKGTHGSGYNIICTDKSKMNWDNELLKMKRWLGKNHYYFNREWVYKDIKPRIICEKFLEEENAALPKDYKFFCFDGIPKFMFVASDRGHDTKFDFYDLDWNRIPVSQYHPNSNHEIPKPKELNEMIELAKKLSEGFPHVRVDFYVNKGKIIFGELTFFHFSGTKRFDPDEYEDIFGDYIDLSKIQDKRYIG</sequence>
<evidence type="ECO:0000313" key="1">
    <source>
        <dbReference type="EMBL" id="NLJ18270.1"/>
    </source>
</evidence>
<organism evidence="1 2">
    <name type="scientific">Globicatella sulfidifaciens</name>
    <dbReference type="NCBI Taxonomy" id="136093"/>
    <lineage>
        <taxon>Bacteria</taxon>
        <taxon>Bacillati</taxon>
        <taxon>Bacillota</taxon>
        <taxon>Bacilli</taxon>
        <taxon>Lactobacillales</taxon>
        <taxon>Aerococcaceae</taxon>
        <taxon>Globicatella</taxon>
    </lineage>
</organism>
<reference evidence="1 2" key="1">
    <citation type="journal article" date="2020" name="Biotechnol. Biofuels">
        <title>New insights from the biogas microbiome by comprehensive genome-resolved metagenomics of nearly 1600 species originating from multiple anaerobic digesters.</title>
        <authorList>
            <person name="Campanaro S."/>
            <person name="Treu L."/>
            <person name="Rodriguez-R L.M."/>
            <person name="Kovalovszki A."/>
            <person name="Ziels R.M."/>
            <person name="Maus I."/>
            <person name="Zhu X."/>
            <person name="Kougias P.G."/>
            <person name="Basile A."/>
            <person name="Luo G."/>
            <person name="Schluter A."/>
            <person name="Konstantinidis K.T."/>
            <person name="Angelidaki I."/>
        </authorList>
    </citation>
    <scope>NUCLEOTIDE SEQUENCE [LARGE SCALE GENOMIC DNA]</scope>
    <source>
        <strain evidence="1">AS23ysBPME_34</strain>
    </source>
</reference>
<keyword evidence="1" id="KW-0808">Transferase</keyword>